<evidence type="ECO:0000313" key="2">
    <source>
        <dbReference type="Proteomes" id="UP000232222"/>
    </source>
</evidence>
<organism evidence="1 2">
    <name type="scientific">Entomoplasma freundtii</name>
    <dbReference type="NCBI Taxonomy" id="74700"/>
    <lineage>
        <taxon>Bacteria</taxon>
        <taxon>Bacillati</taxon>
        <taxon>Mycoplasmatota</taxon>
        <taxon>Mollicutes</taxon>
        <taxon>Entomoplasmatales</taxon>
        <taxon>Entomoplasmataceae</taxon>
        <taxon>Entomoplasma</taxon>
    </lineage>
</organism>
<dbReference type="OrthoDB" id="391691at2"/>
<name>A0A2K8NVM4_9MOLU</name>
<evidence type="ECO:0000313" key="1">
    <source>
        <dbReference type="EMBL" id="ATZ16683.1"/>
    </source>
</evidence>
<protein>
    <submittedName>
        <fullName evidence="1">Uncharacterized protein</fullName>
    </submittedName>
</protein>
<dbReference type="Proteomes" id="UP000232222">
    <property type="component" value="Chromosome"/>
</dbReference>
<dbReference type="RefSeq" id="WP_100609762.1">
    <property type="nucleotide sequence ID" value="NZ_CP024962.1"/>
</dbReference>
<reference evidence="1 2" key="1">
    <citation type="submission" date="2017-11" db="EMBL/GenBank/DDBJ databases">
        <title>Genome sequence of Entomoplasma freundtii BARC 318 (ATCC 51999).</title>
        <authorList>
            <person name="Lo W.-S."/>
            <person name="Gasparich G.E."/>
            <person name="Kuo C.-H."/>
        </authorList>
    </citation>
    <scope>NUCLEOTIDE SEQUENCE [LARGE SCALE GENOMIC DNA]</scope>
    <source>
        <strain evidence="1 2">BARC 318</strain>
    </source>
</reference>
<dbReference type="KEGG" id="efr:EFREU_v1c06630"/>
<proteinExistence type="predicted"/>
<gene>
    <name evidence="1" type="ORF">EFREU_v1c06630</name>
</gene>
<dbReference type="AlphaFoldDB" id="A0A2K8NVM4"/>
<sequence>MGALDYFLSKKWQGTKHKPINNERYTAIVLSEDGANPNFHLNTRLATDRYLFDYMNAFGVGNTMLARSEINLLEILSLLLISKELEETNPKKISKTILELSRGRRPKNREEIRIINLIEAIALIETENFAINRDNYDVIVHILFRNLGYDIENKTRFYRQTNANTFVPNVLDYQKIDKTLNQFLGYMTNLDDQEIGGFTQALIILISFIYISPYQQNNLLLAFLLSKWYLQTINKGRHFSNPIYPLLYDWKLFQKLVKETFDNQLKLDDLLDFLYKESINGINLAYQIKNFDEWIESDPTYRHVADYLLPNVIDKVIALRIIQKTDVDKGISSEKLLNSFRLRGKKVFEDQEIHDVQQRLLDQKIISKEMKNGGREWFKLTNSQLHKLQKLLEEQRI</sequence>
<keyword evidence="2" id="KW-1185">Reference proteome</keyword>
<dbReference type="EMBL" id="CP024962">
    <property type="protein sequence ID" value="ATZ16683.1"/>
    <property type="molecule type" value="Genomic_DNA"/>
</dbReference>
<dbReference type="InterPro" id="IPR036597">
    <property type="entry name" value="Fido-like_dom_sf"/>
</dbReference>
<accession>A0A2K8NVM4</accession>
<dbReference type="Gene3D" id="1.10.3290.10">
    <property type="entry name" value="Fido-like domain"/>
    <property type="match status" value="1"/>
</dbReference>